<reference evidence="6 7" key="1">
    <citation type="submission" date="2019-06" db="EMBL/GenBank/DDBJ databases">
        <title>Draft genome sequence of the filamentous fungus Phialemoniopsis curvata isolated from diesel fuel.</title>
        <authorList>
            <person name="Varaljay V.A."/>
            <person name="Lyon W.J."/>
            <person name="Crouch A.L."/>
            <person name="Drake C.E."/>
            <person name="Hollomon J.M."/>
            <person name="Nadeau L.J."/>
            <person name="Nunn H.S."/>
            <person name="Stevenson B.S."/>
            <person name="Bojanowski C.L."/>
            <person name="Crookes-Goodson W.J."/>
        </authorList>
    </citation>
    <scope>NUCLEOTIDE SEQUENCE [LARGE SCALE GENOMIC DNA]</scope>
    <source>
        <strain evidence="6 7">D216</strain>
    </source>
</reference>
<keyword evidence="2" id="KW-0694">RNA-binding</keyword>
<organism evidence="6 7">
    <name type="scientific">Thyridium curvatum</name>
    <dbReference type="NCBI Taxonomy" id="1093900"/>
    <lineage>
        <taxon>Eukaryota</taxon>
        <taxon>Fungi</taxon>
        <taxon>Dikarya</taxon>
        <taxon>Ascomycota</taxon>
        <taxon>Pezizomycotina</taxon>
        <taxon>Sordariomycetes</taxon>
        <taxon>Sordariomycetidae</taxon>
        <taxon>Thyridiales</taxon>
        <taxon>Thyridiaceae</taxon>
        <taxon>Thyridium</taxon>
    </lineage>
</organism>
<dbReference type="Gene3D" id="3.30.1370.10">
    <property type="entry name" value="K Homology domain, type 1"/>
    <property type="match status" value="6"/>
</dbReference>
<feature type="coiled-coil region" evidence="3">
    <location>
        <begin position="385"/>
        <end position="412"/>
    </location>
</feature>
<evidence type="ECO:0000256" key="4">
    <source>
        <dbReference type="SAM" id="MobiDB-lite"/>
    </source>
</evidence>
<feature type="domain" description="K Homology" evidence="5">
    <location>
        <begin position="724"/>
        <end position="787"/>
    </location>
</feature>
<dbReference type="InterPro" id="IPR004087">
    <property type="entry name" value="KH_dom"/>
</dbReference>
<name>A0A507AKS1_9PEZI</name>
<dbReference type="InterPro" id="IPR054548">
    <property type="entry name" value="SCP160-like_KH"/>
</dbReference>
<dbReference type="EMBL" id="SKBQ01000005">
    <property type="protein sequence ID" value="TPX10252.1"/>
    <property type="molecule type" value="Genomic_DNA"/>
</dbReference>
<dbReference type="FunCoup" id="A0A507AKS1">
    <property type="interactions" value="659"/>
</dbReference>
<feature type="domain" description="K Homology" evidence="5">
    <location>
        <begin position="405"/>
        <end position="472"/>
    </location>
</feature>
<feature type="domain" description="K Homology" evidence="5">
    <location>
        <begin position="886"/>
        <end position="957"/>
    </location>
</feature>
<feature type="domain" description="K Homology" evidence="5">
    <location>
        <begin position="1042"/>
        <end position="1110"/>
    </location>
</feature>
<sequence length="1302" mass="142019">MATSSSTNPTPGLDQPSAAQKLLQKHADHHAFVEEVPDEDLKHDVPAQATNESAAAPWAANMSAKAAGKQKAQPSATVIDTNSQELFPGLGGKAPPPPKVVSQGWNKLGSSNGAAPTNGTSRASTPASVPTSAPASGKATPTGPSLHGPPALSIPGRNVETMLLDSQHILPRDKLRRPMPDIIKDINRKSRAKISFSPSANGRYKFEATGPSEVAQQALRDLAQQIGTKQTVRVPIPRSVRSHLIGTRGANIKRIQELSGARVQLPKDEEGLPYPTDEDDDSTIDVTVEGNALSAATACEEINKLVNQRSANVATKLRDIPAEFYPFLANPRDNFLRDLKDRGVQVTVPSHQAWSSQPREAPPEGQRPVFAPAPNSAPIELSGERAAAQAARAEIERRVEELRRNLELQQLSIPSGRQQFIIGDRGVSVEDFFNDTGCTIVIPTDQEDDMVTVIGPADRVQTGLERVMDLAMNMQLSNFDISRFHRQAPGGASAHARNVTRYLRQREVIKRLEKEYNTFINTPTNEDGALAWELYSREGKNAIRAQTEIKGIVSGHPPSRMATIPVDHFYHNHLRDNMNSSIRQNYGVQLVFPEASEADAPLLLVYEGPFSAESRYEVPTAAPNPADVQSFEQGLRDARNAIMEFLNHQDQLTSTTIQVPVKFHDRLRRFIKREQERLPAGQPAAKVSSKGVDVTVRGPASAVESLVKKINAFMEQEKEDEKERGLITAFDFPQQFANHLIGKGGSNIRELREKFDVDINVQDGKVELKGPQAKADAAKAHILAMGRQLADEATHVLNIDPRFHRELIGAQGSQINRLQDRYKVHIFFPRSARSTKDDESNADAASDAGKPRRQQAPNEVIIRGPKKGADEARDELLTLFQYLQDNSFTATVALQQKQLPMLIGQGGSAMEAVRQQTGAKIDIPNGRDSPDTMVDIQIKGTRDQVAAAKQVLEEKKAIFDDTITRTIDVDRKHHRTLIGAGGAGVRDMVLKAGGSDDRKEFARTIQFPKQDSDGNTIKVEGRKNIVDDIIAQIEAFVAQRENQVTEVIDVATDKHRSLIGRGGDVKKQMESDFHVSIDIPRQGSGQTGVKITGQPGDVEKAKARIQSVVREQQGETVQVPRKLHHAISNNGQFFRRLKGDHQVTVDHAGQSVPARPAPSSGAANGGALPLITDDAEATADAHSWQLADLGSGEDGDIPWVLRGSPENVEKAKKALEGALEQARRNDTVGYLVLSDPRTYRYVIGQGGKKVESIRKQSGCKVTVPRNNDEAIEVIGSKDGVEKAKGLILAAVREGVKGSAARD</sequence>
<evidence type="ECO:0000256" key="2">
    <source>
        <dbReference type="PROSITE-ProRule" id="PRU00117"/>
    </source>
</evidence>
<dbReference type="InterPro" id="IPR036612">
    <property type="entry name" value="KH_dom_type_1_sf"/>
</dbReference>
<feature type="domain" description="K Homology" evidence="5">
    <location>
        <begin position="312"/>
        <end position="400"/>
    </location>
</feature>
<dbReference type="OrthoDB" id="10027144at2759"/>
<dbReference type="Gene3D" id="3.30.310.210">
    <property type="match status" value="2"/>
</dbReference>
<dbReference type="InParanoid" id="A0A507AKS1"/>
<feature type="domain" description="K Homology" evidence="5">
    <location>
        <begin position="961"/>
        <end position="1038"/>
    </location>
</feature>
<accession>A0A507AKS1</accession>
<dbReference type="CDD" id="cd22408">
    <property type="entry name" value="KH-I_Vigilin_rpt4"/>
    <property type="match status" value="1"/>
</dbReference>
<dbReference type="GeneID" id="41968896"/>
<dbReference type="RefSeq" id="XP_030991963.1">
    <property type="nucleotide sequence ID" value="XM_031135529.1"/>
</dbReference>
<feature type="region of interest" description="Disordered" evidence="4">
    <location>
        <begin position="349"/>
        <end position="377"/>
    </location>
</feature>
<feature type="domain" description="K Homology" evidence="5">
    <location>
        <begin position="1111"/>
        <end position="1220"/>
    </location>
</feature>
<evidence type="ECO:0000256" key="1">
    <source>
        <dbReference type="ARBA" id="ARBA00022737"/>
    </source>
</evidence>
<feature type="region of interest" description="Disordered" evidence="4">
    <location>
        <begin position="1"/>
        <end position="154"/>
    </location>
</feature>
<dbReference type="Proteomes" id="UP000319257">
    <property type="component" value="Unassembled WGS sequence"/>
</dbReference>
<dbReference type="InterPro" id="IPR004088">
    <property type="entry name" value="KH_dom_type_1"/>
</dbReference>
<keyword evidence="7" id="KW-1185">Reference proteome</keyword>
<keyword evidence="3" id="KW-0175">Coiled coil</keyword>
<evidence type="ECO:0000259" key="5">
    <source>
        <dbReference type="SMART" id="SM00322"/>
    </source>
</evidence>
<feature type="region of interest" description="Disordered" evidence="4">
    <location>
        <begin position="833"/>
        <end position="867"/>
    </location>
</feature>
<feature type="compositionally biased region" description="Polar residues" evidence="4">
    <location>
        <begin position="72"/>
        <end position="85"/>
    </location>
</feature>
<dbReference type="Pfam" id="PF00013">
    <property type="entry name" value="KH_1"/>
    <property type="match status" value="7"/>
</dbReference>
<proteinExistence type="predicted"/>
<feature type="compositionally biased region" description="Polar residues" evidence="4">
    <location>
        <begin position="1"/>
        <end position="10"/>
    </location>
</feature>
<dbReference type="GO" id="GO:0003723">
    <property type="term" value="F:RNA binding"/>
    <property type="evidence" value="ECO:0007669"/>
    <property type="project" value="UniProtKB-UniRule"/>
</dbReference>
<dbReference type="Pfam" id="PF22952">
    <property type="entry name" value="KH_11"/>
    <property type="match status" value="1"/>
</dbReference>
<evidence type="ECO:0000313" key="6">
    <source>
        <dbReference type="EMBL" id="TPX10252.1"/>
    </source>
</evidence>
<keyword evidence="1" id="KW-0677">Repeat</keyword>
<evidence type="ECO:0000256" key="3">
    <source>
        <dbReference type="SAM" id="Coils"/>
    </source>
</evidence>
<dbReference type="CDD" id="cd22448">
    <property type="entry name" value="KH-I_ScSCP160_rpt3"/>
    <property type="match status" value="1"/>
</dbReference>
<gene>
    <name evidence="6" type="ORF">E0L32_001449</name>
</gene>
<feature type="domain" description="K Homology" evidence="5">
    <location>
        <begin position="1224"/>
        <end position="1292"/>
    </location>
</feature>
<feature type="domain" description="K Homology" evidence="5">
    <location>
        <begin position="228"/>
        <end position="307"/>
    </location>
</feature>
<feature type="domain" description="K Homology" evidence="5">
    <location>
        <begin position="791"/>
        <end position="881"/>
    </location>
</feature>
<feature type="compositionally biased region" description="Low complexity" evidence="4">
    <location>
        <begin position="49"/>
        <end position="67"/>
    </location>
</feature>
<protein>
    <recommendedName>
        <fullName evidence="5">K Homology domain-containing protein</fullName>
    </recommendedName>
</protein>
<feature type="compositionally biased region" description="Polar residues" evidence="4">
    <location>
        <begin position="103"/>
        <end position="134"/>
    </location>
</feature>
<dbReference type="STRING" id="1093900.A0A507AKS1"/>
<dbReference type="CDD" id="cd22450">
    <property type="entry name" value="KH-I_ScSCP160_rpt5"/>
    <property type="match status" value="1"/>
</dbReference>
<comment type="caution">
    <text evidence="6">The sequence shown here is derived from an EMBL/GenBank/DDBJ whole genome shotgun (WGS) entry which is preliminary data.</text>
</comment>
<dbReference type="CDD" id="cd22449">
    <property type="entry name" value="KH-I_ScSCP160_rpt4"/>
    <property type="match status" value="1"/>
</dbReference>
<dbReference type="CDD" id="cd02394">
    <property type="entry name" value="KH-I_Vigilin_rpt6"/>
    <property type="match status" value="1"/>
</dbReference>
<dbReference type="PANTHER" id="PTHR10288">
    <property type="entry name" value="KH DOMAIN CONTAINING RNA BINDING PROTEIN"/>
    <property type="match status" value="1"/>
</dbReference>
<feature type="compositionally biased region" description="Polar residues" evidence="4">
    <location>
        <begin position="349"/>
        <end position="358"/>
    </location>
</feature>
<evidence type="ECO:0000313" key="7">
    <source>
        <dbReference type="Proteomes" id="UP000319257"/>
    </source>
</evidence>
<dbReference type="SMART" id="SM00322">
    <property type="entry name" value="KH"/>
    <property type="match status" value="10"/>
</dbReference>
<dbReference type="PROSITE" id="PS50084">
    <property type="entry name" value="KH_TYPE_1"/>
    <property type="match status" value="8"/>
</dbReference>
<dbReference type="SUPFAM" id="SSF54791">
    <property type="entry name" value="Eukaryotic type KH-domain (KH-domain type I)"/>
    <property type="match status" value="8"/>
</dbReference>
<feature type="compositionally biased region" description="Basic and acidic residues" evidence="4">
    <location>
        <begin position="25"/>
        <end position="45"/>
    </location>
</feature>